<sequence length="323" mass="36117">MRGCVVSLAIPGIKIKSKKRLKSQKSENFIATDSLSSGSTVGTVVAFHGTPGSHNDFKYIRQILDTCGVRFIGVNYPGFRHTPGYTDQQHVNAERQSYSNALLQEINVSGGLCGKLIALGHSRGCENALMTAISFQTDGLIMVNPVGLREHKMIRPLSKLRRIETTYNYLPKFIANPLLYKMSRSAGLKVQDGEEAISSLKAVIRCGLHENLPYIHKFNEQDTKTCIIFAGNDHVVEREVIFESLQEYKGLKHFNFGSEIPDPANILNTFHSEKGATVFIEQDTHYQNKKRADLVANVVKKIFEVTEKPNSKFESELAETKKI</sequence>
<dbReference type="Pfam" id="PF06342">
    <property type="entry name" value="DUF1057"/>
    <property type="match status" value="1"/>
</dbReference>
<organism evidence="1 2">
    <name type="scientific">Caenorhabditis japonica</name>
    <dbReference type="NCBI Taxonomy" id="281687"/>
    <lineage>
        <taxon>Eukaryota</taxon>
        <taxon>Metazoa</taxon>
        <taxon>Ecdysozoa</taxon>
        <taxon>Nematoda</taxon>
        <taxon>Chromadorea</taxon>
        <taxon>Rhabditida</taxon>
        <taxon>Rhabditina</taxon>
        <taxon>Rhabditomorpha</taxon>
        <taxon>Rhabditoidea</taxon>
        <taxon>Rhabditidae</taxon>
        <taxon>Peloderinae</taxon>
        <taxon>Caenorhabditis</taxon>
    </lineage>
</organism>
<dbReference type="SUPFAM" id="SSF53474">
    <property type="entry name" value="alpha/beta-Hydrolases"/>
    <property type="match status" value="1"/>
</dbReference>
<accession>A0A8R1HLI7</accession>
<name>A0A8R1HLI7_CAEJA</name>
<reference evidence="1" key="2">
    <citation type="submission" date="2022-06" db="UniProtKB">
        <authorList>
            <consortium name="EnsemblMetazoa"/>
        </authorList>
    </citation>
    <scope>IDENTIFICATION</scope>
    <source>
        <strain evidence="1">DF5081</strain>
    </source>
</reference>
<dbReference type="EnsemblMetazoa" id="CJA05134.1">
    <property type="protein sequence ID" value="CJA05134.1"/>
    <property type="gene ID" value="WBGene00124338"/>
</dbReference>
<proteinExistence type="predicted"/>
<dbReference type="InterPro" id="IPR029058">
    <property type="entry name" value="AB_hydrolase_fold"/>
</dbReference>
<reference evidence="2" key="1">
    <citation type="submission" date="2010-08" db="EMBL/GenBank/DDBJ databases">
        <authorList>
            <consortium name="Caenorhabditis japonica Sequencing Consortium"/>
            <person name="Wilson R.K."/>
        </authorList>
    </citation>
    <scope>NUCLEOTIDE SEQUENCE [LARGE SCALE GENOMIC DNA]</scope>
    <source>
        <strain evidence="2">DF5081</strain>
    </source>
</reference>
<dbReference type="PANTHER" id="PTHR47533:SF3">
    <property type="entry name" value="AB HYDROLASE-1 DOMAIN-CONTAINING PROTEIN"/>
    <property type="match status" value="1"/>
</dbReference>
<dbReference type="AlphaFoldDB" id="A0A8R1HLI7"/>
<evidence type="ECO:0000313" key="1">
    <source>
        <dbReference type="EnsemblMetazoa" id="CJA05134.1"/>
    </source>
</evidence>
<keyword evidence="2" id="KW-1185">Reference proteome</keyword>
<protein>
    <recommendedName>
        <fullName evidence="3">AB hydrolase-1 domain-containing protein</fullName>
    </recommendedName>
</protein>
<dbReference type="PANTHER" id="PTHR47533">
    <property type="entry name" value="PROTEIN CBG21859"/>
    <property type="match status" value="1"/>
</dbReference>
<evidence type="ECO:0008006" key="3">
    <source>
        <dbReference type="Google" id="ProtNLM"/>
    </source>
</evidence>
<dbReference type="InterPro" id="IPR010463">
    <property type="entry name" value="DUF1057"/>
</dbReference>
<dbReference type="Gene3D" id="3.40.50.1820">
    <property type="entry name" value="alpha/beta hydrolase"/>
    <property type="match status" value="1"/>
</dbReference>
<evidence type="ECO:0000313" key="2">
    <source>
        <dbReference type="Proteomes" id="UP000005237"/>
    </source>
</evidence>
<dbReference type="Proteomes" id="UP000005237">
    <property type="component" value="Unassembled WGS sequence"/>
</dbReference>